<dbReference type="PANTHER" id="PTHR23301">
    <property type="entry name" value="CHITIN BINDING PERITROPHIN-A"/>
    <property type="match status" value="1"/>
</dbReference>
<sequence>MNCTGMKDGNYPAVKEQCSKYFWRCSNGGTSGGVCRDGLYFNAVTKKCDTGSNIKDCPDGCPEDQVYNAREKKCDVIELVPECTTATVTSNRLQISKLISAPELDFFCNTTGDGLLSAGCENYFYFCASGHGYHVKCPEGFFFDSETRTCNHKEHVLLCNLALDGSRTMANEQAYAHAIAPKSVDQDDESKEAQIYDIQTRKETHSHADHIPEVRPTLISVPISKTKPLPVLSEDFDCQSKADGFYSIGCKTEFVACANHWMFFLECPQSLIFNEEAQICDYEENIEKCSKMADLNEKESFLTTHPEMEREISSEEESKRMDGVAIRDQRQIINPISKTCSEPENIPECVNKHDRT</sequence>
<dbReference type="GO" id="GO:0008061">
    <property type="term" value="F:chitin binding"/>
    <property type="evidence" value="ECO:0007669"/>
    <property type="project" value="UniProtKB-KW"/>
</dbReference>
<dbReference type="Proteomes" id="UP000050640">
    <property type="component" value="Unplaced"/>
</dbReference>
<dbReference type="SMART" id="SM00494">
    <property type="entry name" value="ChtBD2"/>
    <property type="match status" value="3"/>
</dbReference>
<name>A0A0R3RPP3_9BILA</name>
<evidence type="ECO:0000256" key="5">
    <source>
        <dbReference type="ARBA" id="ARBA00023180"/>
    </source>
</evidence>
<dbReference type="STRING" id="1147741.A0A0R3RPP3"/>
<accession>A0A0R3RPP3</accession>
<reference evidence="9" key="1">
    <citation type="submission" date="2017-02" db="UniProtKB">
        <authorList>
            <consortium name="WormBaseParasite"/>
        </authorList>
    </citation>
    <scope>IDENTIFICATION</scope>
</reference>
<dbReference type="InterPro" id="IPR036508">
    <property type="entry name" value="Chitin-bd_dom_sf"/>
</dbReference>
<evidence type="ECO:0000256" key="2">
    <source>
        <dbReference type="ARBA" id="ARBA00022729"/>
    </source>
</evidence>
<keyword evidence="5" id="KW-0325">Glycoprotein</keyword>
<evidence type="ECO:0000256" key="3">
    <source>
        <dbReference type="ARBA" id="ARBA00022737"/>
    </source>
</evidence>
<dbReference type="WBParaSite" id="EEL_0000357201-mRNA-1">
    <property type="protein sequence ID" value="EEL_0000357201-mRNA-1"/>
    <property type="gene ID" value="EEL_0000357201"/>
</dbReference>
<feature type="domain" description="Chitin-binding type-2" evidence="7">
    <location>
        <begin position="105"/>
        <end position="161"/>
    </location>
</feature>
<evidence type="ECO:0000256" key="4">
    <source>
        <dbReference type="ARBA" id="ARBA00023157"/>
    </source>
</evidence>
<evidence type="ECO:0000313" key="8">
    <source>
        <dbReference type="Proteomes" id="UP000050640"/>
    </source>
</evidence>
<dbReference type="AlphaFoldDB" id="A0A0R3RPP3"/>
<keyword evidence="4" id="KW-1015">Disulfide bond</keyword>
<dbReference type="PANTHER" id="PTHR23301:SF0">
    <property type="entry name" value="CHITIN-BINDING TYPE-2 DOMAIN-CONTAINING PROTEIN-RELATED"/>
    <property type="match status" value="1"/>
</dbReference>
<keyword evidence="1" id="KW-0147">Chitin-binding</keyword>
<protein>
    <submittedName>
        <fullName evidence="9">Chitin-binding type-2 domain-containing protein</fullName>
    </submittedName>
</protein>
<keyword evidence="8" id="KW-1185">Reference proteome</keyword>
<dbReference type="GO" id="GO:0005576">
    <property type="term" value="C:extracellular region"/>
    <property type="evidence" value="ECO:0007669"/>
    <property type="project" value="InterPro"/>
</dbReference>
<evidence type="ECO:0000256" key="6">
    <source>
        <dbReference type="SAM" id="MobiDB-lite"/>
    </source>
</evidence>
<dbReference type="Pfam" id="PF01607">
    <property type="entry name" value="CBM_14"/>
    <property type="match status" value="3"/>
</dbReference>
<dbReference type="Gene3D" id="2.170.140.10">
    <property type="entry name" value="Chitin binding domain"/>
    <property type="match status" value="2"/>
</dbReference>
<organism evidence="8 9">
    <name type="scientific">Elaeophora elaphi</name>
    <dbReference type="NCBI Taxonomy" id="1147741"/>
    <lineage>
        <taxon>Eukaryota</taxon>
        <taxon>Metazoa</taxon>
        <taxon>Ecdysozoa</taxon>
        <taxon>Nematoda</taxon>
        <taxon>Chromadorea</taxon>
        <taxon>Rhabditida</taxon>
        <taxon>Spirurina</taxon>
        <taxon>Spiruromorpha</taxon>
        <taxon>Filarioidea</taxon>
        <taxon>Onchocercidae</taxon>
        <taxon>Elaeophora</taxon>
    </lineage>
</organism>
<evidence type="ECO:0000259" key="7">
    <source>
        <dbReference type="PROSITE" id="PS50940"/>
    </source>
</evidence>
<dbReference type="PROSITE" id="PS50940">
    <property type="entry name" value="CHIT_BIND_II"/>
    <property type="match status" value="3"/>
</dbReference>
<dbReference type="InterPro" id="IPR002557">
    <property type="entry name" value="Chitin-bd_dom"/>
</dbReference>
<evidence type="ECO:0000313" key="9">
    <source>
        <dbReference type="WBParaSite" id="EEL_0000357201-mRNA-1"/>
    </source>
</evidence>
<feature type="region of interest" description="Disordered" evidence="6">
    <location>
        <begin position="306"/>
        <end position="326"/>
    </location>
</feature>
<keyword evidence="2" id="KW-0732">Signal</keyword>
<evidence type="ECO:0000256" key="1">
    <source>
        <dbReference type="ARBA" id="ARBA00022669"/>
    </source>
</evidence>
<keyword evidence="3" id="KW-0677">Repeat</keyword>
<dbReference type="SUPFAM" id="SSF57625">
    <property type="entry name" value="Invertebrate chitin-binding proteins"/>
    <property type="match status" value="3"/>
</dbReference>
<dbReference type="InterPro" id="IPR051940">
    <property type="entry name" value="Chitin_bind-dev_reg"/>
</dbReference>
<feature type="domain" description="Chitin-binding type-2" evidence="7">
    <location>
        <begin position="235"/>
        <end position="291"/>
    </location>
</feature>
<proteinExistence type="predicted"/>
<dbReference type="Gene3D" id="3.20.20.80">
    <property type="entry name" value="Glycosidases"/>
    <property type="match status" value="1"/>
</dbReference>
<feature type="domain" description="Chitin-binding type-2" evidence="7">
    <location>
        <begin position="1"/>
        <end position="59"/>
    </location>
</feature>